<name>A0ABR3JPY4_9AGAR</name>
<dbReference type="EMBL" id="JASNQZ010000004">
    <property type="protein sequence ID" value="KAL0957874.1"/>
    <property type="molecule type" value="Genomic_DNA"/>
</dbReference>
<dbReference type="Proteomes" id="UP001556367">
    <property type="component" value="Unassembled WGS sequence"/>
</dbReference>
<keyword evidence="2" id="KW-1185">Reference proteome</keyword>
<protein>
    <submittedName>
        <fullName evidence="1">Uncharacterized protein</fullName>
    </submittedName>
</protein>
<evidence type="ECO:0000313" key="1">
    <source>
        <dbReference type="EMBL" id="KAL0957874.1"/>
    </source>
</evidence>
<organism evidence="1 2">
    <name type="scientific">Hohenbuehelia grisea</name>
    <dbReference type="NCBI Taxonomy" id="104357"/>
    <lineage>
        <taxon>Eukaryota</taxon>
        <taxon>Fungi</taxon>
        <taxon>Dikarya</taxon>
        <taxon>Basidiomycota</taxon>
        <taxon>Agaricomycotina</taxon>
        <taxon>Agaricomycetes</taxon>
        <taxon>Agaricomycetidae</taxon>
        <taxon>Agaricales</taxon>
        <taxon>Pleurotineae</taxon>
        <taxon>Pleurotaceae</taxon>
        <taxon>Hohenbuehelia</taxon>
    </lineage>
</organism>
<gene>
    <name evidence="1" type="ORF">HGRIS_000058</name>
</gene>
<accession>A0ABR3JPY4</accession>
<reference evidence="2" key="1">
    <citation type="submission" date="2024-06" db="EMBL/GenBank/DDBJ databases">
        <title>Multi-omics analyses provide insights into the biosynthesis of the anticancer antibiotic pleurotin in Hohenbuehelia grisea.</title>
        <authorList>
            <person name="Weaver J.A."/>
            <person name="Alberti F."/>
        </authorList>
    </citation>
    <scope>NUCLEOTIDE SEQUENCE [LARGE SCALE GENOMIC DNA]</scope>
    <source>
        <strain evidence="2">T-177</strain>
    </source>
</reference>
<proteinExistence type="predicted"/>
<comment type="caution">
    <text evidence="1">The sequence shown here is derived from an EMBL/GenBank/DDBJ whole genome shotgun (WGS) entry which is preliminary data.</text>
</comment>
<sequence length="112" mass="11934">MQSIADSLQHREEPDGAILSALSGSQTCFKHDRITIPPAIVLARNDFLSRSVACVHLTCLYSTVNPPPHWGAVRSLCYHPRGGGVKKMREGCAGGGEVVGFGVGWCRGAEEG</sequence>
<evidence type="ECO:0000313" key="2">
    <source>
        <dbReference type="Proteomes" id="UP001556367"/>
    </source>
</evidence>